<protein>
    <recommendedName>
        <fullName evidence="1">DNA-directed DNA polymerase</fullName>
        <ecNumber evidence="1">2.7.7.7</ecNumber>
    </recommendedName>
</protein>
<accession>A0ABM0MB99</accession>
<evidence type="ECO:0000256" key="1">
    <source>
        <dbReference type="ARBA" id="ARBA00012417"/>
    </source>
</evidence>
<dbReference type="PANTHER" id="PTHR10133:SF62">
    <property type="entry name" value="DNA POLYMERASE THETA"/>
    <property type="match status" value="1"/>
</dbReference>
<proteinExistence type="predicted"/>
<evidence type="ECO:0000256" key="5">
    <source>
        <dbReference type="ARBA" id="ARBA00049244"/>
    </source>
</evidence>
<evidence type="ECO:0000256" key="3">
    <source>
        <dbReference type="ARBA" id="ARBA00022695"/>
    </source>
</evidence>
<gene>
    <name evidence="8" type="primary">LOC102810353</name>
</gene>
<dbReference type="SUPFAM" id="SSF56672">
    <property type="entry name" value="DNA/RNA polymerases"/>
    <property type="match status" value="1"/>
</dbReference>
<dbReference type="PROSITE" id="PS00447">
    <property type="entry name" value="DNA_POLYMERASE_A"/>
    <property type="match status" value="1"/>
</dbReference>
<evidence type="ECO:0000256" key="4">
    <source>
        <dbReference type="ARBA" id="ARBA00022932"/>
    </source>
</evidence>
<sequence length="271" mass="30413">MSEPNLQNIPKDFEIEMPTIIGESPTQEDNEIANMIYSGRDNIGRKTRSRSKFMIPKQTARSTSTTGSMFSVSMRHAFIPFPGGVMLAADYSQLELRIIAHLCKDKKLVRVLNSGGDVFKMIAAEWQGLSPDEVSVNQRQQAKQVCYGMIYGIGTKALGEQLKISDDDAGCFIESFKSKYTGLKTYMKETIAFCKKHGYVQTIKGRKRFLPAIHDTIIHARSQAERQAVNTTVQGSAADLVKIAMINIDKRLAEVFPDTKRPHRMENQTKT</sequence>
<keyword evidence="2" id="KW-0808">Transferase</keyword>
<evidence type="ECO:0000313" key="7">
    <source>
        <dbReference type="Proteomes" id="UP000694865"/>
    </source>
</evidence>
<reference evidence="8" key="1">
    <citation type="submission" date="2025-08" db="UniProtKB">
        <authorList>
            <consortium name="RefSeq"/>
        </authorList>
    </citation>
    <scope>IDENTIFICATION</scope>
    <source>
        <tissue evidence="8">Testes</tissue>
    </source>
</reference>
<dbReference type="InterPro" id="IPR002298">
    <property type="entry name" value="DNA_polymerase_A"/>
</dbReference>
<feature type="domain" description="DNA-directed DNA polymerase family A palm" evidence="6">
    <location>
        <begin position="71"/>
        <end position="260"/>
    </location>
</feature>
<keyword evidence="3" id="KW-0548">Nucleotidyltransferase</keyword>
<evidence type="ECO:0000313" key="8">
    <source>
        <dbReference type="RefSeq" id="XP_006817290.1"/>
    </source>
</evidence>
<dbReference type="InterPro" id="IPR019760">
    <property type="entry name" value="DNA-dir_DNA_pol_A_CS"/>
</dbReference>
<feature type="non-terminal residue" evidence="8">
    <location>
        <position position="271"/>
    </location>
</feature>
<keyword evidence="4" id="KW-0239">DNA-directed DNA polymerase</keyword>
<dbReference type="GeneID" id="102810353"/>
<evidence type="ECO:0000256" key="2">
    <source>
        <dbReference type="ARBA" id="ARBA00022679"/>
    </source>
</evidence>
<evidence type="ECO:0000259" key="6">
    <source>
        <dbReference type="SMART" id="SM00482"/>
    </source>
</evidence>
<dbReference type="InterPro" id="IPR001098">
    <property type="entry name" value="DNA-dir_DNA_pol_A_palm_dom"/>
</dbReference>
<name>A0ABM0MB99_SACKO</name>
<dbReference type="Gene3D" id="1.10.150.20">
    <property type="entry name" value="5' to 3' exonuclease, C-terminal subdomain"/>
    <property type="match status" value="1"/>
</dbReference>
<dbReference type="RefSeq" id="XP_006817290.1">
    <property type="nucleotide sequence ID" value="XM_006817227.1"/>
</dbReference>
<dbReference type="InterPro" id="IPR043502">
    <property type="entry name" value="DNA/RNA_pol_sf"/>
</dbReference>
<organism evidence="7 8">
    <name type="scientific">Saccoglossus kowalevskii</name>
    <name type="common">Acorn worm</name>
    <dbReference type="NCBI Taxonomy" id="10224"/>
    <lineage>
        <taxon>Eukaryota</taxon>
        <taxon>Metazoa</taxon>
        <taxon>Hemichordata</taxon>
        <taxon>Enteropneusta</taxon>
        <taxon>Harrimaniidae</taxon>
        <taxon>Saccoglossus</taxon>
    </lineage>
</organism>
<dbReference type="PANTHER" id="PTHR10133">
    <property type="entry name" value="DNA POLYMERASE I"/>
    <property type="match status" value="1"/>
</dbReference>
<keyword evidence="7" id="KW-1185">Reference proteome</keyword>
<comment type="catalytic activity">
    <reaction evidence="5">
        <text>DNA(n) + a 2'-deoxyribonucleoside 5'-triphosphate = DNA(n+1) + diphosphate</text>
        <dbReference type="Rhea" id="RHEA:22508"/>
        <dbReference type="Rhea" id="RHEA-COMP:17339"/>
        <dbReference type="Rhea" id="RHEA-COMP:17340"/>
        <dbReference type="ChEBI" id="CHEBI:33019"/>
        <dbReference type="ChEBI" id="CHEBI:61560"/>
        <dbReference type="ChEBI" id="CHEBI:173112"/>
        <dbReference type="EC" id="2.7.7.7"/>
    </reaction>
</comment>
<dbReference type="PRINTS" id="PR00868">
    <property type="entry name" value="DNAPOLI"/>
</dbReference>
<dbReference type="SMART" id="SM00482">
    <property type="entry name" value="POLAc"/>
    <property type="match status" value="1"/>
</dbReference>
<dbReference type="Proteomes" id="UP000694865">
    <property type="component" value="Unplaced"/>
</dbReference>
<dbReference type="Pfam" id="PF00476">
    <property type="entry name" value="DNA_pol_A"/>
    <property type="match status" value="1"/>
</dbReference>
<dbReference type="EC" id="2.7.7.7" evidence="1"/>
<dbReference type="CDD" id="cd08638">
    <property type="entry name" value="DNA_pol_A_theta"/>
    <property type="match status" value="1"/>
</dbReference>